<name>A0A2S9GT23_9BURK</name>
<accession>A0A2S9GT23</accession>
<sequence>MDSMSFSAFAPPTNSVPDDQQIVENDGWFPAIHLSDLREAARLDGTVTDARLTPAVVTAMLAVNQALAEWQARQRINGWSDLASVPAPTINRESQYLAHYRRAVYSTTKADLLEKYRDYDSTASSMSDKKAMEWLDTAPEQERRNAHWAIANILQQPHMTVELI</sequence>
<gene>
    <name evidence="1" type="ORF">S2091_4448</name>
</gene>
<dbReference type="Proteomes" id="UP000237839">
    <property type="component" value="Unassembled WGS sequence"/>
</dbReference>
<dbReference type="Pfam" id="PF05926">
    <property type="entry name" value="Phage_GPL"/>
    <property type="match status" value="1"/>
</dbReference>
<organism evidence="1 2">
    <name type="scientific">Solimicrobium silvestre</name>
    <dbReference type="NCBI Taxonomy" id="2099400"/>
    <lineage>
        <taxon>Bacteria</taxon>
        <taxon>Pseudomonadati</taxon>
        <taxon>Pseudomonadota</taxon>
        <taxon>Betaproteobacteria</taxon>
        <taxon>Burkholderiales</taxon>
        <taxon>Oxalobacteraceae</taxon>
        <taxon>Solimicrobium</taxon>
    </lineage>
</organism>
<dbReference type="AlphaFoldDB" id="A0A2S9GT23"/>
<comment type="caution">
    <text evidence="1">The sequence shown here is derived from an EMBL/GenBank/DDBJ whole genome shotgun (WGS) entry which is preliminary data.</text>
</comment>
<proteinExistence type="predicted"/>
<evidence type="ECO:0000313" key="1">
    <source>
        <dbReference type="EMBL" id="PRC90867.1"/>
    </source>
</evidence>
<protein>
    <submittedName>
        <fullName evidence="1">Phage head completion protein (GPL)</fullName>
    </submittedName>
</protein>
<reference evidence="1 2" key="1">
    <citation type="submission" date="2018-02" db="EMBL/GenBank/DDBJ databases">
        <title>Solimicrobium silvestre gen. nov., sp. nov., isolated from alpine forest soil.</title>
        <authorList>
            <person name="Margesin R."/>
            <person name="Albuquerque L."/>
            <person name="Zhang D.-C."/>
            <person name="Froufe H.J.C."/>
            <person name="Severino R."/>
            <person name="Roxo I."/>
            <person name="Egas C."/>
            <person name="Da Costa M.S."/>
        </authorList>
    </citation>
    <scope>NUCLEOTIDE SEQUENCE [LARGE SCALE GENOMIC DNA]</scope>
    <source>
        <strain evidence="1 2">S20-91</strain>
    </source>
</reference>
<dbReference type="EMBL" id="PUGF01000034">
    <property type="protein sequence ID" value="PRC90867.1"/>
    <property type="molecule type" value="Genomic_DNA"/>
</dbReference>
<evidence type="ECO:0000313" key="2">
    <source>
        <dbReference type="Proteomes" id="UP000237839"/>
    </source>
</evidence>
<keyword evidence="2" id="KW-1185">Reference proteome</keyword>
<dbReference type="InterPro" id="IPR009225">
    <property type="entry name" value="Phage_head_completion_GpL"/>
</dbReference>